<dbReference type="OMA" id="SYQICKT"/>
<proteinExistence type="predicted"/>
<evidence type="ECO:0000313" key="1">
    <source>
        <dbReference type="EMBL" id="CAD8062999.1"/>
    </source>
</evidence>
<accession>A0A8S1L6A6</accession>
<name>A0A8S1L6A6_PARPR</name>
<gene>
    <name evidence="1" type="ORF">PPRIM_AZ9-3.1.T0340098</name>
</gene>
<dbReference type="AlphaFoldDB" id="A0A8S1L6A6"/>
<sequence length="284" mass="33374">MEQYDKYQLFLRLTNKKETTKNYETLNSSCKKQHPTVLNGKRNPNNEAYKKLHQSSEIFKENTTPIKNEVTKPKNYATERKSLEDSNTKRTLIPSLDKYQSPERRCSSNIRYNANTESSQKESKRILKTCEQRQQDFSHRINLPISAMQVKDYKEDNYGLGKYKSHESTQKLKSYLDLQGHLNNQSFQSQTDRLFKSQTKNQKNLLSSYQICKTQSEIKNGKKRFIQSAMSQQLSPPENQIKPKDINKVFLKSSKEVWDNQQSQSKAIVKMKHAYQQKSQIDLR</sequence>
<organism evidence="1 2">
    <name type="scientific">Paramecium primaurelia</name>
    <dbReference type="NCBI Taxonomy" id="5886"/>
    <lineage>
        <taxon>Eukaryota</taxon>
        <taxon>Sar</taxon>
        <taxon>Alveolata</taxon>
        <taxon>Ciliophora</taxon>
        <taxon>Intramacronucleata</taxon>
        <taxon>Oligohymenophorea</taxon>
        <taxon>Peniculida</taxon>
        <taxon>Parameciidae</taxon>
        <taxon>Paramecium</taxon>
    </lineage>
</organism>
<comment type="caution">
    <text evidence="1">The sequence shown here is derived from an EMBL/GenBank/DDBJ whole genome shotgun (WGS) entry which is preliminary data.</text>
</comment>
<protein>
    <submittedName>
        <fullName evidence="1">Uncharacterized protein</fullName>
    </submittedName>
</protein>
<reference evidence="1" key="1">
    <citation type="submission" date="2021-01" db="EMBL/GenBank/DDBJ databases">
        <authorList>
            <consortium name="Genoscope - CEA"/>
            <person name="William W."/>
        </authorList>
    </citation>
    <scope>NUCLEOTIDE SEQUENCE</scope>
</reference>
<dbReference type="EMBL" id="CAJJDM010000033">
    <property type="protein sequence ID" value="CAD8062999.1"/>
    <property type="molecule type" value="Genomic_DNA"/>
</dbReference>
<evidence type="ECO:0000313" key="2">
    <source>
        <dbReference type="Proteomes" id="UP000688137"/>
    </source>
</evidence>
<dbReference type="Proteomes" id="UP000688137">
    <property type="component" value="Unassembled WGS sequence"/>
</dbReference>
<keyword evidence="2" id="KW-1185">Reference proteome</keyword>